<dbReference type="InterPro" id="IPR032474">
    <property type="entry name" value="Argonaute_N"/>
</dbReference>
<reference evidence="4 5" key="1">
    <citation type="submission" date="2022-01" db="EMBL/GenBank/DDBJ databases">
        <title>A chromosomal length assembly of Cordylochernes scorpioides.</title>
        <authorList>
            <person name="Zeh D."/>
            <person name="Zeh J."/>
        </authorList>
    </citation>
    <scope>NUCLEOTIDE SEQUENCE [LARGE SCALE GENOMIC DNA]</scope>
    <source>
        <strain evidence="4">IN4F17</strain>
        <tissue evidence="4">Whole Body</tissue>
    </source>
</reference>
<accession>A0ABY6K113</accession>
<dbReference type="InterPro" id="IPR036085">
    <property type="entry name" value="PAZ_dom_sf"/>
</dbReference>
<evidence type="ECO:0000256" key="1">
    <source>
        <dbReference type="RuleBase" id="RU361178"/>
    </source>
</evidence>
<organism evidence="4 5">
    <name type="scientific">Cordylochernes scorpioides</name>
    <dbReference type="NCBI Taxonomy" id="51811"/>
    <lineage>
        <taxon>Eukaryota</taxon>
        <taxon>Metazoa</taxon>
        <taxon>Ecdysozoa</taxon>
        <taxon>Arthropoda</taxon>
        <taxon>Chelicerata</taxon>
        <taxon>Arachnida</taxon>
        <taxon>Pseudoscorpiones</taxon>
        <taxon>Cheliferoidea</taxon>
        <taxon>Chernetidae</taxon>
        <taxon>Cordylochernes</taxon>
    </lineage>
</organism>
<protein>
    <submittedName>
        <fullName evidence="4">Uncharacterized protein</fullName>
    </submittedName>
</protein>
<evidence type="ECO:0000313" key="4">
    <source>
        <dbReference type="EMBL" id="UYV62493.1"/>
    </source>
</evidence>
<feature type="domain" description="PAZ" evidence="2">
    <location>
        <begin position="236"/>
        <end position="329"/>
    </location>
</feature>
<dbReference type="SUPFAM" id="SSF53098">
    <property type="entry name" value="Ribonuclease H-like"/>
    <property type="match status" value="1"/>
</dbReference>
<evidence type="ECO:0000259" key="2">
    <source>
        <dbReference type="PROSITE" id="PS50821"/>
    </source>
</evidence>
<dbReference type="CDD" id="cd02846">
    <property type="entry name" value="PAZ_argonaute_like"/>
    <property type="match status" value="1"/>
</dbReference>
<proteinExistence type="inferred from homology"/>
<dbReference type="Proteomes" id="UP001235939">
    <property type="component" value="Chromosome 02"/>
</dbReference>
<dbReference type="Gene3D" id="2.170.260.10">
    <property type="entry name" value="paz domain"/>
    <property type="match status" value="1"/>
</dbReference>
<feature type="domain" description="Piwi" evidence="3">
    <location>
        <begin position="454"/>
        <end position="726"/>
    </location>
</feature>
<dbReference type="Pfam" id="PF02171">
    <property type="entry name" value="Piwi"/>
    <property type="match status" value="1"/>
</dbReference>
<gene>
    <name evidence="4" type="ORF">LAZ67_2000787</name>
</gene>
<dbReference type="EMBL" id="CP092864">
    <property type="protein sequence ID" value="UYV62493.1"/>
    <property type="molecule type" value="Genomic_DNA"/>
</dbReference>
<dbReference type="InterPro" id="IPR003165">
    <property type="entry name" value="Piwi"/>
</dbReference>
<sequence>MDFIMGTNLALEGWNMLCVPGSNNEKQPHYQTHLDHKESCQVRSNLYEYTASLSTIYHYDVTIKSNYSHNDICSNKKRPLSLTLKRQLFISAIKGWDIFCDKCAVFDGNKNCYTTSLLPIIGPFAEIRCKFQDEAEVYRINIQPTKKYNGTCMIDTNALQDSSIQMPQEVLTTMSIVLRHHPSLHSIPVSQGFFNRPRSPFTLEDGLEIWPGYTFSLSVGRRLFLNFEICMKLFYPACNIMQAKKMDILRKAKIFTTHRGFVKKYKIIGFGSSAAQQTFEMQGTKTTVLEYFRSRYPHIQLKHPDIPVIDVGIKNFPVYIPQEICYFCPNQTYDHELSLAQQMSFVPQGSLSPNEKFTEISKKLSLFLDCNKSVMEHFKISINPEPVMLKASLLKAPVLKYKNYIEIPKGGIWQSHVFYKPIILRRWLVLAFNKTSHPIKDQIKALGDKCHLSTTIVTEKNIVIKDTNKLFCLNLIQNINSKLRGINWILDPSTCPRMLKGPGVLVMGADVFHAAAKSPDPSIAAVSCNIDEHFNNYEGVRRQQPARCEIIQDLKEMVAECLSTFYRNNPSPNRIFFFRDGVGEGQFDTVKEQEIPKVLQAFTQVFPTSKLPTLTYIVVIKRHHLRISEDILAQNGQNVLPGTALINTVATKPNEFLLCSHPGIIGTSIPIKYVVLHDDCKLSNMEICQVAYALCHLHSGSNRTISIPIPVHHAHHQALRGKESLANFDFSKQNK</sequence>
<dbReference type="InterPro" id="IPR012337">
    <property type="entry name" value="RNaseH-like_sf"/>
</dbReference>
<dbReference type="SUPFAM" id="SSF101690">
    <property type="entry name" value="PAZ domain"/>
    <property type="match status" value="1"/>
</dbReference>
<dbReference type="PROSITE" id="PS50822">
    <property type="entry name" value="PIWI"/>
    <property type="match status" value="1"/>
</dbReference>
<dbReference type="PROSITE" id="PS50821">
    <property type="entry name" value="PAZ"/>
    <property type="match status" value="1"/>
</dbReference>
<dbReference type="Gene3D" id="3.30.420.10">
    <property type="entry name" value="Ribonuclease H-like superfamily/Ribonuclease H"/>
    <property type="match status" value="1"/>
</dbReference>
<evidence type="ECO:0000313" key="5">
    <source>
        <dbReference type="Proteomes" id="UP001235939"/>
    </source>
</evidence>
<dbReference type="InterPro" id="IPR003100">
    <property type="entry name" value="PAZ_dom"/>
</dbReference>
<dbReference type="SMART" id="SM00950">
    <property type="entry name" value="Piwi"/>
    <property type="match status" value="1"/>
</dbReference>
<keyword evidence="5" id="KW-1185">Reference proteome</keyword>
<dbReference type="Pfam" id="PF16486">
    <property type="entry name" value="ArgoN"/>
    <property type="match status" value="1"/>
</dbReference>
<dbReference type="Pfam" id="PF02170">
    <property type="entry name" value="PAZ"/>
    <property type="match status" value="1"/>
</dbReference>
<dbReference type="InterPro" id="IPR036397">
    <property type="entry name" value="RNaseH_sf"/>
</dbReference>
<name>A0ABY6K113_9ARAC</name>
<dbReference type="PANTHER" id="PTHR22891">
    <property type="entry name" value="EUKARYOTIC TRANSLATION INITIATION FACTOR 2C"/>
    <property type="match status" value="1"/>
</dbReference>
<dbReference type="SMART" id="SM00949">
    <property type="entry name" value="PAZ"/>
    <property type="match status" value="1"/>
</dbReference>
<comment type="similarity">
    <text evidence="1">Belongs to the argonaute family.</text>
</comment>
<evidence type="ECO:0000259" key="3">
    <source>
        <dbReference type="PROSITE" id="PS50822"/>
    </source>
</evidence>